<evidence type="ECO:0000256" key="2">
    <source>
        <dbReference type="ARBA" id="ARBA00022475"/>
    </source>
</evidence>
<proteinExistence type="predicted"/>
<dbReference type="NCBIfam" id="NF005962">
    <property type="entry name" value="PRK08049.1"/>
    <property type="match status" value="1"/>
</dbReference>
<keyword evidence="3 6" id="KW-0812">Transmembrane</keyword>
<feature type="transmembrane region" description="Helical" evidence="6">
    <location>
        <begin position="71"/>
        <end position="94"/>
    </location>
</feature>
<sequence>MSVSLYSLRLARTVLLIQLMTFLLISSFFALKSIHWGASALAGGLSAWLPAVLFTFLAWRLQGQLPAKGRVAWSFALGEVLKVFTTIVLLVVALGVFGAVFWPLGLSWLSVLVVQIIAPVVINKKG</sequence>
<keyword evidence="7" id="KW-0378">Hydrolase</keyword>
<name>A0A095VX72_9GAMM</name>
<dbReference type="RefSeq" id="WP_038016182.1">
    <property type="nucleotide sequence ID" value="NZ_JPKR02000005.1"/>
</dbReference>
<gene>
    <name evidence="7" type="ORF">HA49_01825</name>
</gene>
<dbReference type="EMBL" id="JPKR02000005">
    <property type="protein sequence ID" value="KGD79350.1"/>
    <property type="molecule type" value="Genomic_DNA"/>
</dbReference>
<dbReference type="Proteomes" id="UP000029577">
    <property type="component" value="Unassembled WGS sequence"/>
</dbReference>
<keyword evidence="4 6" id="KW-1133">Transmembrane helix</keyword>
<dbReference type="InterPro" id="IPR005598">
    <property type="entry name" value="ATP_synth_I"/>
</dbReference>
<keyword evidence="5 6" id="KW-0472">Membrane</keyword>
<evidence type="ECO:0000256" key="1">
    <source>
        <dbReference type="ARBA" id="ARBA00004651"/>
    </source>
</evidence>
<organism evidence="7 8">
    <name type="scientific">Tatumella morbirosei</name>
    <dbReference type="NCBI Taxonomy" id="642227"/>
    <lineage>
        <taxon>Bacteria</taxon>
        <taxon>Pseudomonadati</taxon>
        <taxon>Pseudomonadota</taxon>
        <taxon>Gammaproteobacteria</taxon>
        <taxon>Enterobacterales</taxon>
        <taxon>Erwiniaceae</taxon>
        <taxon>Tatumella</taxon>
    </lineage>
</organism>
<keyword evidence="2" id="KW-1003">Cell membrane</keyword>
<dbReference type="OrthoDB" id="6505199at2"/>
<dbReference type="STRING" id="642227.HA49_01825"/>
<evidence type="ECO:0000256" key="5">
    <source>
        <dbReference type="ARBA" id="ARBA00023136"/>
    </source>
</evidence>
<dbReference type="Pfam" id="PF03899">
    <property type="entry name" value="ATP-synt_I"/>
    <property type="match status" value="1"/>
</dbReference>
<keyword evidence="8" id="KW-1185">Reference proteome</keyword>
<evidence type="ECO:0000313" key="8">
    <source>
        <dbReference type="Proteomes" id="UP000029577"/>
    </source>
</evidence>
<evidence type="ECO:0000256" key="6">
    <source>
        <dbReference type="SAM" id="Phobius"/>
    </source>
</evidence>
<evidence type="ECO:0000256" key="3">
    <source>
        <dbReference type="ARBA" id="ARBA00022692"/>
    </source>
</evidence>
<accession>A0A095VX72</accession>
<protein>
    <submittedName>
        <fullName evidence="7">ATP F0F1 synthase subunit I</fullName>
        <ecNumber evidence="7">3.6.3.14</ecNumber>
    </submittedName>
</protein>
<dbReference type="GO" id="GO:0005886">
    <property type="term" value="C:plasma membrane"/>
    <property type="evidence" value="ECO:0007669"/>
    <property type="project" value="UniProtKB-SubCell"/>
</dbReference>
<evidence type="ECO:0000256" key="4">
    <source>
        <dbReference type="ARBA" id="ARBA00022989"/>
    </source>
</evidence>
<comment type="caution">
    <text evidence="7">The sequence shown here is derived from an EMBL/GenBank/DDBJ whole genome shotgun (WGS) entry which is preliminary data.</text>
</comment>
<dbReference type="EC" id="3.6.3.14" evidence="7"/>
<dbReference type="AlphaFoldDB" id="A0A095VX72"/>
<feature type="transmembrane region" description="Helical" evidence="6">
    <location>
        <begin position="100"/>
        <end position="122"/>
    </location>
</feature>
<dbReference type="eggNOG" id="COG3312">
    <property type="taxonomic scope" value="Bacteria"/>
</dbReference>
<dbReference type="GO" id="GO:0016787">
    <property type="term" value="F:hydrolase activity"/>
    <property type="evidence" value="ECO:0007669"/>
    <property type="project" value="UniProtKB-KW"/>
</dbReference>
<feature type="transmembrane region" description="Helical" evidence="6">
    <location>
        <begin position="40"/>
        <end position="59"/>
    </location>
</feature>
<evidence type="ECO:0000313" key="7">
    <source>
        <dbReference type="EMBL" id="KGD79350.1"/>
    </source>
</evidence>
<reference evidence="7" key="1">
    <citation type="submission" date="2014-12" db="EMBL/GenBank/DDBJ databases">
        <title>The draft genome of the Tatumella morbirosei type strain, LMG23360T isolated from pineapple rot.</title>
        <authorList>
            <person name="Smits T.H."/>
            <person name="Palmer M."/>
            <person name="Venter S.N."/>
            <person name="Duffy B."/>
            <person name="Steenkamp E.T."/>
            <person name="Chan W.Y."/>
            <person name="Coutinho T.A."/>
            <person name="Coetzee M.P."/>
            <person name="De Maayer P."/>
        </authorList>
    </citation>
    <scope>NUCLEOTIDE SEQUENCE [LARGE SCALE GENOMIC DNA]</scope>
    <source>
        <strain evidence="7">LMG 23360</strain>
    </source>
</reference>
<comment type="subcellular location">
    <subcellularLocation>
        <location evidence="1">Cell membrane</location>
        <topology evidence="1">Multi-pass membrane protein</topology>
    </subcellularLocation>
</comment>